<dbReference type="KEGG" id="oyw:OdinLCB4_006940"/>
<dbReference type="InterPro" id="IPR020084">
    <property type="entry name" value="NUDIX_hydrolase_CS"/>
</dbReference>
<dbReference type="AlphaFoldDB" id="A0AAF0IBU2"/>
<dbReference type="InterPro" id="IPR020476">
    <property type="entry name" value="Nudix_hydrolase"/>
</dbReference>
<evidence type="ECO:0000256" key="1">
    <source>
        <dbReference type="ARBA" id="ARBA00022801"/>
    </source>
</evidence>
<name>A0AAF0IBU2_ODILC</name>
<dbReference type="PROSITE" id="PS00893">
    <property type="entry name" value="NUDIX_BOX"/>
    <property type="match status" value="1"/>
</dbReference>
<dbReference type="Pfam" id="PF00293">
    <property type="entry name" value="NUDIX"/>
    <property type="match status" value="1"/>
</dbReference>
<evidence type="ECO:0000313" key="3">
    <source>
        <dbReference type="EMBL" id="WEU41093.1"/>
    </source>
</evidence>
<accession>A0AAF0IBU2</accession>
<reference evidence="3" key="2">
    <citation type="journal article" date="2022" name="Nat. Microbiol.">
        <title>A closed Candidatus Odinarchaeum chromosome exposes Asgard archaeal viruses.</title>
        <authorList>
            <person name="Tamarit D."/>
            <person name="Caceres E.F."/>
            <person name="Krupovic M."/>
            <person name="Nijland R."/>
            <person name="Eme L."/>
            <person name="Robinson N.P."/>
            <person name="Ettema T.J.G."/>
        </authorList>
    </citation>
    <scope>NUCLEOTIDE SEQUENCE</scope>
    <source>
        <strain evidence="3">LCB_4</strain>
    </source>
</reference>
<dbReference type="PANTHER" id="PTHR43736">
    <property type="entry name" value="ADP-RIBOSE PYROPHOSPHATASE"/>
    <property type="match status" value="1"/>
</dbReference>
<dbReference type="InterPro" id="IPR000086">
    <property type="entry name" value="NUDIX_hydrolase_dom"/>
</dbReference>
<dbReference type="SUPFAM" id="SSF55811">
    <property type="entry name" value="Nudix"/>
    <property type="match status" value="1"/>
</dbReference>
<keyword evidence="1 3" id="KW-0378">Hydrolase</keyword>
<sequence>MKHTSGSWDEPSFPAHPTVAVDAIILFEPGKIVLIKRRFPPFKDFWALPGGIVKYGESVEEALLREVKEETGLTVKIKKLVGVYSNPNRDPRGHVISICFLCEFSDGVLKASSDAADINVFSLEEVSSLQLAFDHLKMIIDSGVL</sequence>
<proteinExistence type="predicted"/>
<reference evidence="3" key="1">
    <citation type="journal article" date="2017" name="Nature">
        <title>Asgard archaea illuminate the origin of eukaryotic cellular complexity.</title>
        <authorList>
            <person name="Zaremba-Niedzwiedzka K."/>
            <person name="Caceres E.F."/>
            <person name="Saw J.H."/>
            <person name="Backstrom D."/>
            <person name="Juzokaite L."/>
            <person name="Vancaester E."/>
            <person name="Seitz K.W."/>
            <person name="Anantharaman K."/>
            <person name="Starnawski P."/>
            <person name="Kjeldsen K.U."/>
            <person name="Scott M.B."/>
            <person name="Nunoura T."/>
            <person name="Banfield J.F."/>
            <person name="Schramm A."/>
            <person name="Baker B.J."/>
            <person name="Spang A."/>
            <person name="Ettema T.J.G."/>
        </authorList>
    </citation>
    <scope>NUCLEOTIDE SEQUENCE</scope>
    <source>
        <strain evidence="3">LCB_4</strain>
    </source>
</reference>
<gene>
    <name evidence="3" type="ORF">OdinLCB4_006940</name>
</gene>
<feature type="domain" description="Nudix hydrolase" evidence="2">
    <location>
        <begin position="14"/>
        <end position="145"/>
    </location>
</feature>
<dbReference type="EMBL" id="CP091871">
    <property type="protein sequence ID" value="WEU41093.1"/>
    <property type="molecule type" value="Genomic_DNA"/>
</dbReference>
<protein>
    <submittedName>
        <fullName evidence="3">NUDIX hydrolase</fullName>
    </submittedName>
</protein>
<dbReference type="PANTHER" id="PTHR43736:SF1">
    <property type="entry name" value="DIHYDRONEOPTERIN TRIPHOSPHATE DIPHOSPHATASE"/>
    <property type="match status" value="1"/>
</dbReference>
<organism evidence="3 4">
    <name type="scientific">Odinarchaeota yellowstonii (strain LCB_4)</name>
    <dbReference type="NCBI Taxonomy" id="1841599"/>
    <lineage>
        <taxon>Archaea</taxon>
        <taxon>Promethearchaeati</taxon>
        <taxon>Candidatus Odinarchaeota</taxon>
        <taxon>Candidatus Odinarchaeia</taxon>
        <taxon>Candidatus Odinarchaeales</taxon>
        <taxon>Candidatus Odinarchaeaceae</taxon>
        <taxon>Candidatus Odinarchaeum</taxon>
    </lineage>
</organism>
<dbReference type="GO" id="GO:0016787">
    <property type="term" value="F:hydrolase activity"/>
    <property type="evidence" value="ECO:0007669"/>
    <property type="project" value="UniProtKB-KW"/>
</dbReference>
<evidence type="ECO:0000259" key="2">
    <source>
        <dbReference type="PROSITE" id="PS51462"/>
    </source>
</evidence>
<evidence type="ECO:0000313" key="4">
    <source>
        <dbReference type="Proteomes" id="UP000186851"/>
    </source>
</evidence>
<dbReference type="CDD" id="cd18873">
    <property type="entry name" value="NUDIX_NadM_like"/>
    <property type="match status" value="1"/>
</dbReference>
<dbReference type="Gene3D" id="3.90.79.10">
    <property type="entry name" value="Nucleoside Triphosphate Pyrophosphohydrolase"/>
    <property type="match status" value="1"/>
</dbReference>
<dbReference type="PRINTS" id="PR00502">
    <property type="entry name" value="NUDIXFAMILY"/>
</dbReference>
<dbReference type="InterPro" id="IPR015797">
    <property type="entry name" value="NUDIX_hydrolase-like_dom_sf"/>
</dbReference>
<dbReference type="Proteomes" id="UP000186851">
    <property type="component" value="Chromosome"/>
</dbReference>
<dbReference type="PROSITE" id="PS51462">
    <property type="entry name" value="NUDIX"/>
    <property type="match status" value="1"/>
</dbReference>